<feature type="compositionally biased region" description="Polar residues" evidence="1">
    <location>
        <begin position="288"/>
        <end position="305"/>
    </location>
</feature>
<feature type="region of interest" description="Disordered" evidence="1">
    <location>
        <begin position="275"/>
        <end position="337"/>
    </location>
</feature>
<evidence type="ECO:0000313" key="2">
    <source>
        <dbReference type="EMBL" id="KAK8857014.1"/>
    </source>
</evidence>
<feature type="compositionally biased region" description="Polar residues" evidence="1">
    <location>
        <begin position="318"/>
        <end position="332"/>
    </location>
</feature>
<dbReference type="EMBL" id="JAPCWZ010000007">
    <property type="protein sequence ID" value="KAK8857014.1"/>
    <property type="molecule type" value="Genomic_DNA"/>
</dbReference>
<feature type="region of interest" description="Disordered" evidence="1">
    <location>
        <begin position="1"/>
        <end position="27"/>
    </location>
</feature>
<dbReference type="Proteomes" id="UP001390339">
    <property type="component" value="Unassembled WGS sequence"/>
</dbReference>
<comment type="caution">
    <text evidence="2">The sequence shown here is derived from an EMBL/GenBank/DDBJ whole genome shotgun (WGS) entry which is preliminary data.</text>
</comment>
<feature type="region of interest" description="Disordered" evidence="1">
    <location>
        <begin position="155"/>
        <end position="179"/>
    </location>
</feature>
<evidence type="ECO:0000256" key="1">
    <source>
        <dbReference type="SAM" id="MobiDB-lite"/>
    </source>
</evidence>
<proteinExistence type="predicted"/>
<feature type="region of interest" description="Disordered" evidence="1">
    <location>
        <begin position="58"/>
        <end position="87"/>
    </location>
</feature>
<feature type="compositionally biased region" description="Low complexity" evidence="1">
    <location>
        <begin position="552"/>
        <end position="566"/>
    </location>
</feature>
<protein>
    <recommendedName>
        <fullName evidence="4">C2H2-type domain-containing protein</fullName>
    </recommendedName>
</protein>
<feature type="region of interest" description="Disordered" evidence="1">
    <location>
        <begin position="531"/>
        <end position="566"/>
    </location>
</feature>
<reference evidence="2 3" key="1">
    <citation type="journal article" date="2024" name="IMA Fungus">
        <title>Apiospora arundinis, a panoply of carbohydrate-active enzymes and secondary metabolites.</title>
        <authorList>
            <person name="Sorensen T."/>
            <person name="Petersen C."/>
            <person name="Muurmann A.T."/>
            <person name="Christiansen J.V."/>
            <person name="Brundto M.L."/>
            <person name="Overgaard C.K."/>
            <person name="Boysen A.T."/>
            <person name="Wollenberg R.D."/>
            <person name="Larsen T.O."/>
            <person name="Sorensen J.L."/>
            <person name="Nielsen K.L."/>
            <person name="Sondergaard T.E."/>
        </authorList>
    </citation>
    <scope>NUCLEOTIDE SEQUENCE [LARGE SCALE GENOMIC DNA]</scope>
    <source>
        <strain evidence="2 3">AAU 773</strain>
    </source>
</reference>
<feature type="compositionally biased region" description="Low complexity" evidence="1">
    <location>
        <begin position="14"/>
        <end position="26"/>
    </location>
</feature>
<organism evidence="2 3">
    <name type="scientific">Apiospora arundinis</name>
    <dbReference type="NCBI Taxonomy" id="335852"/>
    <lineage>
        <taxon>Eukaryota</taxon>
        <taxon>Fungi</taxon>
        <taxon>Dikarya</taxon>
        <taxon>Ascomycota</taxon>
        <taxon>Pezizomycotina</taxon>
        <taxon>Sordariomycetes</taxon>
        <taxon>Xylariomycetidae</taxon>
        <taxon>Amphisphaeriales</taxon>
        <taxon>Apiosporaceae</taxon>
        <taxon>Apiospora</taxon>
    </lineage>
</organism>
<keyword evidence="3" id="KW-1185">Reference proteome</keyword>
<feature type="compositionally biased region" description="Low complexity" evidence="1">
    <location>
        <begin position="160"/>
        <end position="179"/>
    </location>
</feature>
<evidence type="ECO:0000313" key="3">
    <source>
        <dbReference type="Proteomes" id="UP001390339"/>
    </source>
</evidence>
<accession>A0ABR2I3Q1</accession>
<evidence type="ECO:0008006" key="4">
    <source>
        <dbReference type="Google" id="ProtNLM"/>
    </source>
</evidence>
<feature type="compositionally biased region" description="Polar residues" evidence="1">
    <location>
        <begin position="531"/>
        <end position="551"/>
    </location>
</feature>
<feature type="compositionally biased region" description="Basic residues" evidence="1">
    <location>
        <begin position="306"/>
        <end position="317"/>
    </location>
</feature>
<gene>
    <name evidence="2" type="ORF">PGQ11_012926</name>
</gene>
<sequence length="566" mass="61522">MHNYGASSDDDDSTGSSSTSSYAPSSIHQATWDASVVPNEALSIAHDEEHVTQPVYCIPDTTISTPPDTDRSHASSPSDAVHEALQSPWTTHLSSSWGVNNLEAPPSHDKNASSWFTADNVYANGLYNVSFPDTEAILLPEGAYYQGFEKQGQVASHQVTQSTQSSPSSSPSYSSSTSSAFAGQELPKLATSSETPSSAFQSNSSELNAYIGFDVTSSLFASNTSLQGVFGYKEPGDDPFMPATCPQGITKTPHLDDRGYIYDIGIYSSSAAMETESAPRQLNDPRPLSSSHSTWTNPIQPIQNQAKKRIIGKRKRGSNTPNLSLSRPSSPAQDPASMLTKNLQEADFVSDTNAASNTKLACHFYKMNPKQHASCAAKTFQNISAVNQHLRKDHIPKGRHTCDACFQSFPSDGALQSHAESGYCRPTGGISVDKLPYLSRKHDTPASAKWYTVWHRLFPELERPRSPYIDLYHDIDQFVQYSVRTLTGSMPELAPQERQKFAVLLQGWALRWRSEQGEPLDHRLILAGSHATQTDKSITEGQSGSLDEQSCSSGRSAAAGSAVTDK</sequence>
<name>A0ABR2I3Q1_9PEZI</name>
<feature type="compositionally biased region" description="Low complexity" evidence="1">
    <location>
        <begin position="58"/>
        <end position="67"/>
    </location>
</feature>